<dbReference type="Proteomes" id="UP000593565">
    <property type="component" value="Unassembled WGS sequence"/>
</dbReference>
<evidence type="ECO:0000313" key="1">
    <source>
        <dbReference type="EMBL" id="KAF4082640.1"/>
    </source>
</evidence>
<organism evidence="1 2">
    <name type="scientific">Ameiurus melas</name>
    <name type="common">Black bullhead</name>
    <name type="synonym">Silurus melas</name>
    <dbReference type="NCBI Taxonomy" id="219545"/>
    <lineage>
        <taxon>Eukaryota</taxon>
        <taxon>Metazoa</taxon>
        <taxon>Chordata</taxon>
        <taxon>Craniata</taxon>
        <taxon>Vertebrata</taxon>
        <taxon>Euteleostomi</taxon>
        <taxon>Actinopterygii</taxon>
        <taxon>Neopterygii</taxon>
        <taxon>Teleostei</taxon>
        <taxon>Ostariophysi</taxon>
        <taxon>Siluriformes</taxon>
        <taxon>Ictaluridae</taxon>
        <taxon>Ameiurus</taxon>
    </lineage>
</organism>
<gene>
    <name evidence="1" type="ORF">AMELA_G00153900</name>
</gene>
<name>A0A7J6AJ15_AMEME</name>
<reference evidence="1 2" key="1">
    <citation type="submission" date="2020-02" db="EMBL/GenBank/DDBJ databases">
        <title>A chromosome-scale genome assembly of the black bullhead catfish (Ameiurus melas).</title>
        <authorList>
            <person name="Wen M."/>
            <person name="Zham M."/>
            <person name="Cabau C."/>
            <person name="Klopp C."/>
            <person name="Donnadieu C."/>
            <person name="Roques C."/>
            <person name="Bouchez O."/>
            <person name="Lampietro C."/>
            <person name="Jouanno E."/>
            <person name="Herpin A."/>
            <person name="Louis A."/>
            <person name="Berthelot C."/>
            <person name="Parey E."/>
            <person name="Roest-Crollius H."/>
            <person name="Braasch I."/>
            <person name="Postlethwait J."/>
            <person name="Robinson-Rechavi M."/>
            <person name="Echchiki A."/>
            <person name="Begum T."/>
            <person name="Montfort J."/>
            <person name="Schartl M."/>
            <person name="Bobe J."/>
            <person name="Guiguen Y."/>
        </authorList>
    </citation>
    <scope>NUCLEOTIDE SEQUENCE [LARGE SCALE GENOMIC DNA]</scope>
    <source>
        <strain evidence="1">M_S1</strain>
        <tissue evidence="1">Blood</tissue>
    </source>
</reference>
<proteinExistence type="predicted"/>
<dbReference type="EMBL" id="JAAGNN010000012">
    <property type="protein sequence ID" value="KAF4082640.1"/>
    <property type="molecule type" value="Genomic_DNA"/>
</dbReference>
<evidence type="ECO:0000313" key="2">
    <source>
        <dbReference type="Proteomes" id="UP000593565"/>
    </source>
</evidence>
<comment type="caution">
    <text evidence="1">The sequence shown here is derived from an EMBL/GenBank/DDBJ whole genome shotgun (WGS) entry which is preliminary data.</text>
</comment>
<dbReference type="AlphaFoldDB" id="A0A7J6AJ15"/>
<accession>A0A7J6AJ15</accession>
<keyword evidence="2" id="KW-1185">Reference proteome</keyword>
<sequence>MHRADKREELVRTETAFLIEKKPNKHTTNLGLGESRVAVNSAVRRQNAVRFSCQQEQDHIHLSQVL</sequence>
<protein>
    <submittedName>
        <fullName evidence="1">Uncharacterized protein</fullName>
    </submittedName>
</protein>